<dbReference type="InterPro" id="IPR037066">
    <property type="entry name" value="Plug_dom_sf"/>
</dbReference>
<feature type="domain" description="TonB-dependent receptor plug" evidence="3">
    <location>
        <begin position="133"/>
        <end position="240"/>
    </location>
</feature>
<feature type="signal peptide" evidence="2">
    <location>
        <begin position="1"/>
        <end position="21"/>
    </location>
</feature>
<gene>
    <name evidence="4" type="ORF">IAC06_07740</name>
</gene>
<dbReference type="Gene3D" id="2.60.40.1120">
    <property type="entry name" value="Carboxypeptidase-like, regulatory domain"/>
    <property type="match status" value="1"/>
</dbReference>
<dbReference type="SUPFAM" id="SSF56935">
    <property type="entry name" value="Porins"/>
    <property type="match status" value="1"/>
</dbReference>
<dbReference type="EMBL" id="JADIMI010000073">
    <property type="protein sequence ID" value="MBO8452756.1"/>
    <property type="molecule type" value="Genomic_DNA"/>
</dbReference>
<dbReference type="Pfam" id="PF13715">
    <property type="entry name" value="CarbopepD_reg_2"/>
    <property type="match status" value="1"/>
</dbReference>
<reference evidence="4" key="2">
    <citation type="journal article" date="2021" name="PeerJ">
        <title>Extensive microbial diversity within the chicken gut microbiome revealed by metagenomics and culture.</title>
        <authorList>
            <person name="Gilroy R."/>
            <person name="Ravi A."/>
            <person name="Getino M."/>
            <person name="Pursley I."/>
            <person name="Horton D.L."/>
            <person name="Alikhan N.F."/>
            <person name="Baker D."/>
            <person name="Gharbi K."/>
            <person name="Hall N."/>
            <person name="Watson M."/>
            <person name="Adriaenssens E.M."/>
            <person name="Foster-Nyarko E."/>
            <person name="Jarju S."/>
            <person name="Secka A."/>
            <person name="Antonio M."/>
            <person name="Oren A."/>
            <person name="Chaudhuri R.R."/>
            <person name="La Ragione R."/>
            <person name="Hildebrand F."/>
            <person name="Pallen M.J."/>
        </authorList>
    </citation>
    <scope>NUCLEOTIDE SEQUENCE</scope>
    <source>
        <strain evidence="4">B1-20833</strain>
    </source>
</reference>
<sequence>MNIKRSLISAMLVCGMIVLQAGLFAVPSSGNGYIQTDDDNGRVVTGKVISAVDNEPIPGAFVVEKGTNNGVMTLDDGSYSIRVMGTNAQLEISCVGFKTGTYEIGKLGIVDVALESDSELDEAIVVGMGTQKKVSVIGAVSSIQGDVLRSSSSNLTSNIAGKLAGVISITNSGDPGAASEFYIRGINTFGGVSTPLILLDDVEISANDLNRIPPESIKSFTVLKDASATAIYGVRGANGVMIVTTKNGSENMRTQVNATVETMLTQPVNMVDFVDGPAWMELYNEAYMARGGQAPVYSQEDIEYTRSGLYPYVYPNVDWKKLLFRDFNFNQRANINVQGGGNKATYYMSLNFNHDTGIAKAPTDYVFNNNLQQYVFNFQNNITYKLTNTTKLDLRLNAQIVQKQGMSESTASLFDYMLNANPVMFPATFPAQQGDEYIRFGSVEVQGGGIRTNPYAAMLDDHGVTKENKLNVVLKIDQDLSMITKGLSVNAMVNWNNWSWSQSKQSITPYYFQLDRSGWSPDTPDMFTQVPIGTAGNKFITETYSEPQSSQTFYFDARLNYNRSFGKHNVGALLMYLMRDYMPNRALSQRNQGLSGRVTYDYAERYFVELNFGYNGTERLAKGSRFEFFPSASIGWVPSNEKFWEPAKDVIDYLKLRASYGIVGSDGFDCYNHFVYFDSISLNGGGTAFFGPSTDNATQYHSHSIGAYKVDNATWERSHKLDIGMDFTLFSQLDVTVDWFYDKRDRIMMRRGSWPYVSGYWNAVPWGQVGEASSRGIEFSLNWAKNFGRDWRLEARANFTYTKNQYDYYDEPQYSQPWTSRVGRPLDNYYMWGYVADGLFVDQADIDNHAEQQLGSTVRPGDVKYRDINGDGVITTDDQIQISPYGRLPRIQYGFGFNVMWKKWDLGVFFNGSAMRTIAISGLVPFGSNACNVIDYIAENRWSEMDPDPNASYPRLGVNAGDVRNNFESSTYWLRDGSFLRFKTLEIGYSFKIARVYLNGDNLAVFSPFKLWDPELNWNAYPFSRTFTLGVQFRF</sequence>
<proteinExistence type="inferred from homology"/>
<comment type="similarity">
    <text evidence="1">Belongs to the TonB-dependent receptor family.</text>
</comment>
<dbReference type="InterPro" id="IPR012910">
    <property type="entry name" value="Plug_dom"/>
</dbReference>
<comment type="subcellular location">
    <subcellularLocation>
        <location evidence="1">Cell outer membrane</location>
        <topology evidence="1">Multi-pass membrane protein</topology>
    </subcellularLocation>
</comment>
<protein>
    <submittedName>
        <fullName evidence="4">TonB-dependent receptor</fullName>
    </submittedName>
</protein>
<keyword evidence="1" id="KW-0998">Cell outer membrane</keyword>
<dbReference type="InterPro" id="IPR023996">
    <property type="entry name" value="TonB-dep_OMP_SusC/RagA"/>
</dbReference>
<comment type="caution">
    <text evidence="4">The sequence shown here is derived from an EMBL/GenBank/DDBJ whole genome shotgun (WGS) entry which is preliminary data.</text>
</comment>
<dbReference type="AlphaFoldDB" id="A0A9D9EW73"/>
<dbReference type="Pfam" id="PF07715">
    <property type="entry name" value="Plug"/>
    <property type="match status" value="1"/>
</dbReference>
<reference evidence="4" key="1">
    <citation type="submission" date="2020-10" db="EMBL/GenBank/DDBJ databases">
        <authorList>
            <person name="Gilroy R."/>
        </authorList>
    </citation>
    <scope>NUCLEOTIDE SEQUENCE</scope>
    <source>
        <strain evidence="4">B1-20833</strain>
    </source>
</reference>
<dbReference type="GO" id="GO:0009279">
    <property type="term" value="C:cell outer membrane"/>
    <property type="evidence" value="ECO:0007669"/>
    <property type="project" value="UniProtKB-SubCell"/>
</dbReference>
<keyword evidence="1" id="KW-1134">Transmembrane beta strand</keyword>
<dbReference type="InterPro" id="IPR023997">
    <property type="entry name" value="TonB-dep_OMP_SusC/RagA_CS"/>
</dbReference>
<dbReference type="Proteomes" id="UP000823661">
    <property type="component" value="Unassembled WGS sequence"/>
</dbReference>
<evidence type="ECO:0000256" key="2">
    <source>
        <dbReference type="SAM" id="SignalP"/>
    </source>
</evidence>
<evidence type="ECO:0000259" key="3">
    <source>
        <dbReference type="Pfam" id="PF07715"/>
    </source>
</evidence>
<keyword evidence="1" id="KW-0813">Transport</keyword>
<organism evidence="4 5">
    <name type="scientific">Candidatus Cryptobacteroides intestinavium</name>
    <dbReference type="NCBI Taxonomy" id="2840766"/>
    <lineage>
        <taxon>Bacteria</taxon>
        <taxon>Pseudomonadati</taxon>
        <taxon>Bacteroidota</taxon>
        <taxon>Bacteroidia</taxon>
        <taxon>Bacteroidales</taxon>
        <taxon>Candidatus Cryptobacteroides</taxon>
    </lineage>
</organism>
<dbReference type="PROSITE" id="PS52016">
    <property type="entry name" value="TONB_DEPENDENT_REC_3"/>
    <property type="match status" value="1"/>
</dbReference>
<keyword evidence="2" id="KW-0732">Signal</keyword>
<evidence type="ECO:0000313" key="4">
    <source>
        <dbReference type="EMBL" id="MBO8452756.1"/>
    </source>
</evidence>
<dbReference type="NCBIfam" id="TIGR04057">
    <property type="entry name" value="SusC_RagA_signa"/>
    <property type="match status" value="1"/>
</dbReference>
<dbReference type="SUPFAM" id="SSF49464">
    <property type="entry name" value="Carboxypeptidase regulatory domain-like"/>
    <property type="match status" value="1"/>
</dbReference>
<dbReference type="FunFam" id="2.170.130.10:FF:000003">
    <property type="entry name" value="SusC/RagA family TonB-linked outer membrane protein"/>
    <property type="match status" value="1"/>
</dbReference>
<dbReference type="InterPro" id="IPR008969">
    <property type="entry name" value="CarboxyPept-like_regulatory"/>
</dbReference>
<dbReference type="Gene3D" id="2.170.130.10">
    <property type="entry name" value="TonB-dependent receptor, plug domain"/>
    <property type="match status" value="1"/>
</dbReference>
<feature type="chain" id="PRO_5038395773" evidence="2">
    <location>
        <begin position="22"/>
        <end position="1035"/>
    </location>
</feature>
<evidence type="ECO:0000256" key="1">
    <source>
        <dbReference type="PROSITE-ProRule" id="PRU01360"/>
    </source>
</evidence>
<dbReference type="InterPro" id="IPR039426">
    <property type="entry name" value="TonB-dep_rcpt-like"/>
</dbReference>
<keyword evidence="1" id="KW-0472">Membrane</keyword>
<accession>A0A9D9EW73</accession>
<keyword evidence="4" id="KW-0675">Receptor</keyword>
<keyword evidence="1" id="KW-0812">Transmembrane</keyword>
<evidence type="ECO:0000313" key="5">
    <source>
        <dbReference type="Proteomes" id="UP000823661"/>
    </source>
</evidence>
<name>A0A9D9EW73_9BACT</name>
<dbReference type="NCBIfam" id="TIGR04056">
    <property type="entry name" value="OMP_RagA_SusC"/>
    <property type="match status" value="1"/>
</dbReference>